<protein>
    <submittedName>
        <fullName evidence="2">Cytoskeletal protein RodZ</fullName>
    </submittedName>
</protein>
<organism evidence="2 3">
    <name type="scientific">Paenibacillus silagei</name>
    <dbReference type="NCBI Taxonomy" id="1670801"/>
    <lineage>
        <taxon>Bacteria</taxon>
        <taxon>Bacillati</taxon>
        <taxon>Bacillota</taxon>
        <taxon>Bacilli</taxon>
        <taxon>Bacillales</taxon>
        <taxon>Paenibacillaceae</taxon>
        <taxon>Paenibacillus</taxon>
    </lineage>
</organism>
<keyword evidence="1" id="KW-1133">Transmembrane helix</keyword>
<feature type="transmembrane region" description="Helical" evidence="1">
    <location>
        <begin position="54"/>
        <end position="72"/>
    </location>
</feature>
<dbReference type="RefSeq" id="WP_209879987.1">
    <property type="nucleotide sequence ID" value="NZ_JAGGLV010000045.1"/>
</dbReference>
<evidence type="ECO:0000313" key="3">
    <source>
        <dbReference type="Proteomes" id="UP000773462"/>
    </source>
</evidence>
<accession>A0ABS4P262</accession>
<reference evidence="2 3" key="1">
    <citation type="submission" date="2021-03" db="EMBL/GenBank/DDBJ databases">
        <title>Genomic Encyclopedia of Type Strains, Phase IV (KMG-IV): sequencing the most valuable type-strain genomes for metagenomic binning, comparative biology and taxonomic classification.</title>
        <authorList>
            <person name="Goeker M."/>
        </authorList>
    </citation>
    <scope>NUCLEOTIDE SEQUENCE [LARGE SCALE GENOMIC DNA]</scope>
    <source>
        <strain evidence="2 3">DSM 101953</strain>
    </source>
</reference>
<keyword evidence="3" id="KW-1185">Reference proteome</keyword>
<dbReference type="Proteomes" id="UP000773462">
    <property type="component" value="Unassembled WGS sequence"/>
</dbReference>
<dbReference type="EMBL" id="JAGGLV010000045">
    <property type="protein sequence ID" value="MBP2116400.1"/>
    <property type="molecule type" value="Genomic_DNA"/>
</dbReference>
<dbReference type="Pfam" id="PF17280">
    <property type="entry name" value="DUF5345"/>
    <property type="match status" value="1"/>
</dbReference>
<name>A0ABS4P262_9BACL</name>
<comment type="caution">
    <text evidence="2">The sequence shown here is derived from an EMBL/GenBank/DDBJ whole genome shotgun (WGS) entry which is preliminary data.</text>
</comment>
<dbReference type="InterPro" id="IPR035238">
    <property type="entry name" value="DUF5345"/>
</dbReference>
<evidence type="ECO:0000313" key="2">
    <source>
        <dbReference type="EMBL" id="MBP2116400.1"/>
    </source>
</evidence>
<sequence length="106" mass="11939">MRFKSDEELLGKLSEELDHLDMLYADVTPPSLPELEQLIAGEAVRRRKRRRKELLLFILVALVLVTIVISVLSTAPVLYWSLQAVFILSALGSLGAARIRHGREES</sequence>
<feature type="transmembrane region" description="Helical" evidence="1">
    <location>
        <begin position="78"/>
        <end position="97"/>
    </location>
</feature>
<evidence type="ECO:0000256" key="1">
    <source>
        <dbReference type="SAM" id="Phobius"/>
    </source>
</evidence>
<gene>
    <name evidence="2" type="ORF">J2Z70_006630</name>
</gene>
<keyword evidence="1" id="KW-0472">Membrane</keyword>
<proteinExistence type="predicted"/>
<keyword evidence="1" id="KW-0812">Transmembrane</keyword>